<gene>
    <name evidence="2" type="ORF">METZ01_LOCUS456429</name>
</gene>
<protein>
    <submittedName>
        <fullName evidence="2">Uncharacterized protein</fullName>
    </submittedName>
</protein>
<evidence type="ECO:0000256" key="1">
    <source>
        <dbReference type="ARBA" id="ARBA00022596"/>
    </source>
</evidence>
<sequence length="115" mass="13336">DVWTTSIYMKKNRSAIQISCILPVELEKIITHFLLEETSTFGVRSRKMLRYEADRKIQKVQTQIGDVNVKLKIIDGKVINVYPEYDDCRLIAIDKNIPLQKVMQIAQIEGNKLLD</sequence>
<dbReference type="AlphaFoldDB" id="A0A383A8P1"/>
<accession>A0A383A8P1</accession>
<reference evidence="2" key="1">
    <citation type="submission" date="2018-05" db="EMBL/GenBank/DDBJ databases">
        <authorList>
            <person name="Lanie J.A."/>
            <person name="Ng W.-L."/>
            <person name="Kazmierczak K.M."/>
            <person name="Andrzejewski T.M."/>
            <person name="Davidsen T.M."/>
            <person name="Wayne K.J."/>
            <person name="Tettelin H."/>
            <person name="Glass J.I."/>
            <person name="Rusch D."/>
            <person name="Podicherti R."/>
            <person name="Tsui H.-C.T."/>
            <person name="Winkler M.E."/>
        </authorList>
    </citation>
    <scope>NUCLEOTIDE SEQUENCE</scope>
</reference>
<dbReference type="InterPro" id="IPR002822">
    <property type="entry name" value="Ni_insertion"/>
</dbReference>
<name>A0A383A8P1_9ZZZZ</name>
<feature type="non-terminal residue" evidence="2">
    <location>
        <position position="1"/>
    </location>
</feature>
<dbReference type="PANTHER" id="PTHR36566">
    <property type="entry name" value="NICKEL INSERTION PROTEIN-RELATED"/>
    <property type="match status" value="1"/>
</dbReference>
<keyword evidence="1" id="KW-0533">Nickel</keyword>
<organism evidence="2">
    <name type="scientific">marine metagenome</name>
    <dbReference type="NCBI Taxonomy" id="408172"/>
    <lineage>
        <taxon>unclassified sequences</taxon>
        <taxon>metagenomes</taxon>
        <taxon>ecological metagenomes</taxon>
    </lineage>
</organism>
<proteinExistence type="predicted"/>
<dbReference type="EMBL" id="UINC01189747">
    <property type="protein sequence ID" value="SVE03575.1"/>
    <property type="molecule type" value="Genomic_DNA"/>
</dbReference>
<dbReference type="Gene3D" id="3.30.70.1380">
    <property type="entry name" value="Transcriptional regulatory protein pf0864 domain like"/>
    <property type="match status" value="1"/>
</dbReference>
<dbReference type="PANTHER" id="PTHR36566:SF1">
    <property type="entry name" value="PYRIDINIUM-3,5-BISTHIOCARBOXYLIC ACID MONONUCLEOTIDE NICKEL INSERTION PROTEIN"/>
    <property type="match status" value="1"/>
</dbReference>
<evidence type="ECO:0000313" key="2">
    <source>
        <dbReference type="EMBL" id="SVE03575.1"/>
    </source>
</evidence>
<dbReference type="Pfam" id="PF01969">
    <property type="entry name" value="Ni_insertion"/>
    <property type="match status" value="1"/>
</dbReference>
<dbReference type="Gene3D" id="3.10.20.300">
    <property type="entry name" value="mk0293 like domain"/>
    <property type="match status" value="1"/>
</dbReference>